<evidence type="ECO:0000256" key="5">
    <source>
        <dbReference type="ARBA" id="ARBA00023211"/>
    </source>
</evidence>
<dbReference type="KEGG" id="val:VDBG_09083"/>
<accession>C9SW08</accession>
<comment type="similarity">
    <text evidence="2 7">Belongs to the damage-control phosphatase family. Sugar phosphate phosphatase III subfamily.</text>
</comment>
<dbReference type="Gene3D" id="1.20.930.60">
    <property type="match status" value="1"/>
</dbReference>
<evidence type="ECO:0000256" key="4">
    <source>
        <dbReference type="ARBA" id="ARBA00022801"/>
    </source>
</evidence>
<protein>
    <recommendedName>
        <fullName evidence="7">Sugar phosphate phosphatase</fullName>
        <ecNumber evidence="7">3.1.3.-</ecNumber>
    </recommendedName>
</protein>
<keyword evidence="10" id="KW-1185">Reference proteome</keyword>
<keyword evidence="4 7" id="KW-0378">Hydrolase</keyword>
<dbReference type="RefSeq" id="XP_003000588.1">
    <property type="nucleotide sequence ID" value="XM_003000542.1"/>
</dbReference>
<evidence type="ECO:0000256" key="1">
    <source>
        <dbReference type="ARBA" id="ARBA00001326"/>
    </source>
</evidence>
<evidence type="ECO:0000256" key="7">
    <source>
        <dbReference type="RuleBase" id="RU367030"/>
    </source>
</evidence>
<evidence type="ECO:0000313" key="9">
    <source>
        <dbReference type="EMBL" id="EEY22973.1"/>
    </source>
</evidence>
<comment type="catalytic activity">
    <reaction evidence="1 7">
        <text>beta-D-fructose 1-phosphate + H2O = D-fructose + phosphate</text>
        <dbReference type="Rhea" id="RHEA:35603"/>
        <dbReference type="ChEBI" id="CHEBI:15377"/>
        <dbReference type="ChEBI" id="CHEBI:37721"/>
        <dbReference type="ChEBI" id="CHEBI:43474"/>
        <dbReference type="ChEBI" id="CHEBI:138881"/>
    </reaction>
</comment>
<dbReference type="InterPro" id="IPR039763">
    <property type="entry name" value="ARMT1"/>
</dbReference>
<evidence type="ECO:0000313" key="10">
    <source>
        <dbReference type="Proteomes" id="UP000008698"/>
    </source>
</evidence>
<dbReference type="STRING" id="526221.C9SW08"/>
<dbReference type="EC" id="3.1.3.-" evidence="7"/>
<dbReference type="eggNOG" id="KOG3870">
    <property type="taxonomic scope" value="Eukaryota"/>
</dbReference>
<dbReference type="GO" id="GO:0006974">
    <property type="term" value="P:DNA damage response"/>
    <property type="evidence" value="ECO:0007669"/>
    <property type="project" value="TreeGrafter"/>
</dbReference>
<dbReference type="InterPro" id="IPR002791">
    <property type="entry name" value="ARMT1-like_metal-bd"/>
</dbReference>
<comment type="catalytic activity">
    <reaction evidence="6 7">
        <text>beta-D-fructose 6-phosphate = dihydroxyacetone + D-glyceraldehyde 3-phosphate</text>
        <dbReference type="Rhea" id="RHEA:28002"/>
        <dbReference type="ChEBI" id="CHEBI:16016"/>
        <dbReference type="ChEBI" id="CHEBI:57634"/>
        <dbReference type="ChEBI" id="CHEBI:59776"/>
    </reaction>
</comment>
<dbReference type="GO" id="GO:0103026">
    <property type="term" value="F:fructose-1-phosphatase activity"/>
    <property type="evidence" value="ECO:0007669"/>
    <property type="project" value="RHEA"/>
</dbReference>
<dbReference type="GO" id="GO:0097023">
    <property type="term" value="F:fructose 6-phosphate aldolase activity"/>
    <property type="evidence" value="ECO:0007669"/>
    <property type="project" value="RHEA"/>
</dbReference>
<dbReference type="GeneID" id="9528295"/>
<dbReference type="SUPFAM" id="SSF111321">
    <property type="entry name" value="AF1104-like"/>
    <property type="match status" value="1"/>
</dbReference>
<feature type="domain" description="Damage-control phosphatase ARMT1-like metal-binding" evidence="8">
    <location>
        <begin position="17"/>
        <end position="155"/>
    </location>
</feature>
<dbReference type="FunFam" id="1.20.930.60:FF:000002">
    <property type="entry name" value="Protein-glutamate O-methyltransferase C1393.13"/>
    <property type="match status" value="1"/>
</dbReference>
<dbReference type="GO" id="GO:0046872">
    <property type="term" value="F:metal ion binding"/>
    <property type="evidence" value="ECO:0007669"/>
    <property type="project" value="UniProtKB-UniRule"/>
</dbReference>
<dbReference type="InterPro" id="IPR036075">
    <property type="entry name" value="ARMT-1-like_metal-bd_sf"/>
</dbReference>
<sequence>MPTPARSGLSAGSPRASSWPVIITQAIDDLYRSVSASEEGEKKTEGKAVTEKIARLKYEVQHDRPLTPIDDDGQPDVKLYNDELASLGEPTWLNTPWLFCECYLFRRISTYFKLSTHWKNYDVFARQKINTFRSSRPAVLELAARFKELVQQLEANGSATQDEAAEKLLFAEISCRAARRARRRRSTFSPTTCRPRTPC</sequence>
<dbReference type="PANTHER" id="PTHR12260:SF6">
    <property type="entry name" value="DAMAGE-CONTROL PHOSPHATASE ARMT1"/>
    <property type="match status" value="1"/>
</dbReference>
<dbReference type="EMBL" id="DS985227">
    <property type="protein sequence ID" value="EEY22973.1"/>
    <property type="molecule type" value="Genomic_DNA"/>
</dbReference>
<organism evidence="10">
    <name type="scientific">Verticillium alfalfae (strain VaMs.102 / ATCC MYA-4576 / FGSC 10136)</name>
    <name type="common">Verticillium wilt of alfalfa</name>
    <name type="synonym">Verticillium albo-atrum</name>
    <dbReference type="NCBI Taxonomy" id="526221"/>
    <lineage>
        <taxon>Eukaryota</taxon>
        <taxon>Fungi</taxon>
        <taxon>Dikarya</taxon>
        <taxon>Ascomycota</taxon>
        <taxon>Pezizomycotina</taxon>
        <taxon>Sordariomycetes</taxon>
        <taxon>Hypocreomycetidae</taxon>
        <taxon>Glomerellales</taxon>
        <taxon>Plectosphaerellaceae</taxon>
        <taxon>Verticillium</taxon>
    </lineage>
</organism>
<keyword evidence="5 7" id="KW-0464">Manganese</keyword>
<evidence type="ECO:0000256" key="2">
    <source>
        <dbReference type="ARBA" id="ARBA00009519"/>
    </source>
</evidence>
<comment type="cofactor">
    <cofactor evidence="7">
        <name>Mn(2+)</name>
        <dbReference type="ChEBI" id="CHEBI:29035"/>
    </cofactor>
    <cofactor evidence="7">
        <name>Ni(2+)</name>
        <dbReference type="ChEBI" id="CHEBI:49786"/>
    </cofactor>
</comment>
<dbReference type="Proteomes" id="UP000008698">
    <property type="component" value="Unassembled WGS sequence"/>
</dbReference>
<gene>
    <name evidence="9" type="ORF">VDBG_09083</name>
</gene>
<evidence type="ECO:0000259" key="8">
    <source>
        <dbReference type="Pfam" id="PF01937"/>
    </source>
</evidence>
<reference evidence="10" key="1">
    <citation type="journal article" date="2011" name="PLoS Pathog.">
        <title>Comparative genomics yields insights into niche adaptation of plant vascular wilt pathogens.</title>
        <authorList>
            <person name="Klosterman S.J."/>
            <person name="Subbarao K.V."/>
            <person name="Kang S."/>
            <person name="Veronese P."/>
            <person name="Gold S.E."/>
            <person name="Thomma B.P.H.J."/>
            <person name="Chen Z."/>
            <person name="Henrissat B."/>
            <person name="Lee Y.-H."/>
            <person name="Park J."/>
            <person name="Garcia-Pedrajas M.D."/>
            <person name="Barbara D.J."/>
            <person name="Anchieta A."/>
            <person name="de Jonge R."/>
            <person name="Santhanam P."/>
            <person name="Maruthachalam K."/>
            <person name="Atallah Z."/>
            <person name="Amyotte S.G."/>
            <person name="Paz Z."/>
            <person name="Inderbitzin P."/>
            <person name="Hayes R.J."/>
            <person name="Heiman D.I."/>
            <person name="Young S."/>
            <person name="Zeng Q."/>
            <person name="Engels R."/>
            <person name="Galagan J."/>
            <person name="Cuomo C.A."/>
            <person name="Dobinson K.F."/>
            <person name="Ma L.-J."/>
        </authorList>
    </citation>
    <scope>NUCLEOTIDE SEQUENCE [LARGE SCALE GENOMIC DNA]</scope>
    <source>
        <strain evidence="10">VaMs.102 / ATCC MYA-4576 / FGSC 10136</strain>
    </source>
</reference>
<evidence type="ECO:0000256" key="3">
    <source>
        <dbReference type="ARBA" id="ARBA00022723"/>
    </source>
</evidence>
<keyword evidence="3 7" id="KW-0479">Metal-binding</keyword>
<evidence type="ECO:0000256" key="6">
    <source>
        <dbReference type="ARBA" id="ARBA00048809"/>
    </source>
</evidence>
<comment type="function">
    <text evidence="7">Metal-dependent phosphatase that shows phosphatase activity against several substrates, including fructose-1-phosphate and fructose-6-phosphate. Its preference for fructose-1-phosphate, a strong glycating agent that causes DNA damage rather than a canonical yeast metabolite, suggests a damage-control function in hexose phosphate metabolism.</text>
</comment>
<comment type="domain">
    <text evidence="7">Subfamily III proteins have a conserved RTxK motif about 40-50 residues from the C-terminus; the threonine may be replaced by serine or cysteine.</text>
</comment>
<dbReference type="GO" id="GO:0005634">
    <property type="term" value="C:nucleus"/>
    <property type="evidence" value="ECO:0007669"/>
    <property type="project" value="TreeGrafter"/>
</dbReference>
<dbReference type="PANTHER" id="PTHR12260">
    <property type="entry name" value="DAMAGE-CONTROL PHOSPHATASE ARMT1"/>
    <property type="match status" value="1"/>
</dbReference>
<name>C9SW08_VERA1</name>
<dbReference type="OrthoDB" id="541375at2759"/>
<dbReference type="HOGENOM" id="CLU_1320509_0_0_1"/>
<proteinExistence type="inferred from homology"/>
<dbReference type="AlphaFoldDB" id="C9SW08"/>
<dbReference type="Pfam" id="PF01937">
    <property type="entry name" value="ARMT1-like_dom"/>
    <property type="match status" value="1"/>
</dbReference>